<dbReference type="Pfam" id="PF07336">
    <property type="entry name" value="ABATE"/>
    <property type="match status" value="1"/>
</dbReference>
<dbReference type="InterPro" id="IPR023286">
    <property type="entry name" value="ABATE_dom_sf"/>
</dbReference>
<dbReference type="GeneID" id="45961357"/>
<gene>
    <name evidence="1" type="ORF">HER27_028160</name>
</gene>
<dbReference type="InterPro" id="IPR010852">
    <property type="entry name" value="ABATE"/>
</dbReference>
<keyword evidence="1" id="KW-0614">Plasmid</keyword>
<dbReference type="PANTHER" id="PTHR35525:SF3">
    <property type="entry name" value="BLL6575 PROTEIN"/>
    <property type="match status" value="1"/>
</dbReference>
<evidence type="ECO:0000313" key="1">
    <source>
        <dbReference type="EMBL" id="QPK12850.1"/>
    </source>
</evidence>
<dbReference type="Proteomes" id="UP000540266">
    <property type="component" value="Plasmid pBS3d"/>
</dbReference>
<accession>A0A7X6IUW0</accession>
<geneLocation type="plasmid" evidence="1 2">
    <name>pBS3d</name>
</geneLocation>
<dbReference type="EMBL" id="CP064935">
    <property type="protein sequence ID" value="QPK12850.1"/>
    <property type="molecule type" value="Genomic_DNA"/>
</dbReference>
<dbReference type="Pfam" id="PF11706">
    <property type="entry name" value="zf-CGNR"/>
    <property type="match status" value="1"/>
</dbReference>
<reference evidence="1 2" key="1">
    <citation type="submission" date="2020-11" db="EMBL/GenBank/DDBJ databases">
        <title>Indigenous Rhizobia Nodulating Common beans in Western Kenya.</title>
        <authorList>
            <person name="Wekesa C.S."/>
            <person name="Oelmueller R."/>
            <person name="Furch A.C."/>
        </authorList>
    </citation>
    <scope>NUCLEOTIDE SEQUENCE [LARGE SCALE GENOMIC DNA]</scope>
    <source>
        <strain evidence="2">BS3</strain>
        <plasmid evidence="1 2">pBS3d</plasmid>
    </source>
</reference>
<name>A0A7X6IUW0_9HYPH</name>
<sequence length="203" mass="22739">MATSTADMRLSGGHPALDFTNTVDSRRGRWGPDFLRSFADLLVLADRLDLVDQQAVACLRKQAEDNPSKAAAALADALALRESMYRLFLSEDAAEPHPVADLRLVEDWARRGRAQQVLVANEAGYAWTSPFDDLSQLVQLFAIKAVDLLMERDRRRAVRECKGSNCGWLFIDHSKSGRRVWCSDASCGSRARIRRFRSRVKGT</sequence>
<dbReference type="PANTHER" id="PTHR35525">
    <property type="entry name" value="BLL6575 PROTEIN"/>
    <property type="match status" value="1"/>
</dbReference>
<proteinExistence type="predicted"/>
<dbReference type="Gene3D" id="1.10.3300.10">
    <property type="entry name" value="Jann2411-like domain"/>
    <property type="match status" value="1"/>
</dbReference>
<evidence type="ECO:0000313" key="2">
    <source>
        <dbReference type="Proteomes" id="UP000540266"/>
    </source>
</evidence>
<dbReference type="RefSeq" id="WP_010021981.1">
    <property type="nucleotide sequence ID" value="NZ_CP013526.1"/>
</dbReference>
<dbReference type="SUPFAM" id="SSF160904">
    <property type="entry name" value="Jann2411-like"/>
    <property type="match status" value="1"/>
</dbReference>
<protein>
    <submittedName>
        <fullName evidence="1">CGNR zinc finger domain-containing protein</fullName>
    </submittedName>
</protein>
<organism evidence="1 2">
    <name type="scientific">Rhizobium phaseoli</name>
    <dbReference type="NCBI Taxonomy" id="396"/>
    <lineage>
        <taxon>Bacteria</taxon>
        <taxon>Pseudomonadati</taxon>
        <taxon>Pseudomonadota</taxon>
        <taxon>Alphaproteobacteria</taxon>
        <taxon>Hyphomicrobiales</taxon>
        <taxon>Rhizobiaceae</taxon>
        <taxon>Rhizobium/Agrobacterium group</taxon>
        <taxon>Rhizobium</taxon>
    </lineage>
</organism>
<dbReference type="AlphaFoldDB" id="A0A7X6IUW0"/>
<dbReference type="InterPro" id="IPR021005">
    <property type="entry name" value="Znf_CGNR"/>
</dbReference>